<evidence type="ECO:0000313" key="1">
    <source>
        <dbReference type="EMBL" id="MCD1118414.1"/>
    </source>
</evidence>
<keyword evidence="2" id="KW-1185">Reference proteome</keyword>
<dbReference type="InterPro" id="IPR011055">
    <property type="entry name" value="Dup_hybrid_motif"/>
</dbReference>
<dbReference type="RefSeq" id="WP_230671230.1">
    <property type="nucleotide sequence ID" value="NZ_JAJNAY010000002.1"/>
</dbReference>
<dbReference type="Gene3D" id="2.70.70.10">
    <property type="entry name" value="Glucose Permease (Domain IIA)"/>
    <property type="match status" value="1"/>
</dbReference>
<evidence type="ECO:0000313" key="2">
    <source>
        <dbReference type="Proteomes" id="UP001108025"/>
    </source>
</evidence>
<protein>
    <submittedName>
        <fullName evidence="1">M23 family metallopeptidase</fullName>
    </submittedName>
</protein>
<organism evidence="1 2">
    <name type="scientific">Chryseobacterium turcicum</name>
    <dbReference type="NCBI Taxonomy" id="2898076"/>
    <lineage>
        <taxon>Bacteria</taxon>
        <taxon>Pseudomonadati</taxon>
        <taxon>Bacteroidota</taxon>
        <taxon>Flavobacteriia</taxon>
        <taxon>Flavobacteriales</taxon>
        <taxon>Weeksellaceae</taxon>
        <taxon>Chryseobacterium group</taxon>
        <taxon>Chryseobacterium</taxon>
    </lineage>
</organism>
<dbReference type="Proteomes" id="UP001108025">
    <property type="component" value="Unassembled WGS sequence"/>
</dbReference>
<proteinExistence type="predicted"/>
<dbReference type="AlphaFoldDB" id="A0A9Q3V6X7"/>
<reference evidence="1" key="1">
    <citation type="submission" date="2021-11" db="EMBL/GenBank/DDBJ databases">
        <title>Description of novel Chryseobacterium species.</title>
        <authorList>
            <person name="Saticioglu I.B."/>
            <person name="Ay H."/>
            <person name="Altun S."/>
            <person name="Duman M."/>
        </authorList>
    </citation>
    <scope>NUCLEOTIDE SEQUENCE</scope>
    <source>
        <strain evidence="1">C-17</strain>
    </source>
</reference>
<gene>
    <name evidence="1" type="ORF">LO744_16275</name>
</gene>
<accession>A0A9Q3V6X7</accession>
<name>A0A9Q3V6X7_9FLAO</name>
<sequence length="311" mass="35454">MAIADGKVIGKNKYFGANDVYVSILHNLPDGRKFIAKYCELAKSSVSLEVGNQVRQKQELGKTAHLGVSAYNRKVKKTYSLYMCHFEIYDCSAGEDNPIYMGNNPPYMRRKDLIDPLSILEEGYRNTFGEIGDGNDHLFTINDGKEALRELYNEYKNSTWNWKWNGSDTEVQVTGKDLLTIVEKMYRLETTHFTSKQYKHCGTGGMEVFGSAPHYGWDGSLYTEEPIGTWSSFENAGLSGQGGNAQVTNKQKEFVQLPSVISGMRYKINYIIKYNGNFERWFSKTDETARSTYRTTLRGIRDRFIQEISGN</sequence>
<comment type="caution">
    <text evidence="1">The sequence shown here is derived from an EMBL/GenBank/DDBJ whole genome shotgun (WGS) entry which is preliminary data.</text>
</comment>
<dbReference type="EMBL" id="JAJNAY010000002">
    <property type="protein sequence ID" value="MCD1118414.1"/>
    <property type="molecule type" value="Genomic_DNA"/>
</dbReference>